<accession>A0A1Z3LXB8</accession>
<feature type="domain" description="Pilus formation protein N-terminal" evidence="2">
    <location>
        <begin position="24"/>
        <end position="94"/>
    </location>
</feature>
<reference evidence="3 4" key="1">
    <citation type="submission" date="2017-06" db="EMBL/GenBank/DDBJ databases">
        <title>Biodegradation of gentamicin by bacterial consortia AMQD4 in synthetic medium and raw gentamicin sewage.</title>
        <authorList>
            <person name="Chang H."/>
            <person name="Feng Y."/>
            <person name="Li Z."/>
            <person name="Xue J."/>
            <person name="Cheng D."/>
        </authorList>
    </citation>
    <scope>NUCLEOTIDE SEQUENCE [LARGE SCALE GENOMIC DNA]</scope>
    <source>
        <strain evidence="3 4">BZC3</strain>
    </source>
</reference>
<organism evidence="3 4">
    <name type="scientific">Brevundimonas diminuta</name>
    <name type="common">Pseudomonas diminuta</name>
    <dbReference type="NCBI Taxonomy" id="293"/>
    <lineage>
        <taxon>Bacteria</taxon>
        <taxon>Pseudomonadati</taxon>
        <taxon>Pseudomonadota</taxon>
        <taxon>Alphaproteobacteria</taxon>
        <taxon>Caulobacterales</taxon>
        <taxon>Caulobacteraceae</taxon>
        <taxon>Brevundimonas</taxon>
    </lineage>
</organism>
<reference evidence="3 4" key="2">
    <citation type="submission" date="2017-06" db="EMBL/GenBank/DDBJ databases">
        <authorList>
            <person name="Kim H.J."/>
            <person name="Triplett B.A."/>
        </authorList>
    </citation>
    <scope>NUCLEOTIDE SEQUENCE [LARGE SCALE GENOMIC DNA]</scope>
    <source>
        <strain evidence="3 4">BZC3</strain>
    </source>
</reference>
<evidence type="ECO:0000256" key="1">
    <source>
        <dbReference type="SAM" id="SignalP"/>
    </source>
</evidence>
<evidence type="ECO:0000259" key="2">
    <source>
        <dbReference type="Pfam" id="PF13629"/>
    </source>
</evidence>
<feature type="chain" id="PRO_5012125115" evidence="1">
    <location>
        <begin position="23"/>
        <end position="129"/>
    </location>
</feature>
<evidence type="ECO:0000313" key="3">
    <source>
        <dbReference type="EMBL" id="ASD26735.1"/>
    </source>
</evidence>
<dbReference type="Pfam" id="PF13629">
    <property type="entry name" value="T2SS-T3SS_pil_N"/>
    <property type="match status" value="1"/>
</dbReference>
<dbReference type="EMBL" id="CP021995">
    <property type="protein sequence ID" value="ASD26735.1"/>
    <property type="molecule type" value="Genomic_DNA"/>
</dbReference>
<dbReference type="InterPro" id="IPR032789">
    <property type="entry name" value="T2SS-T3SS_pil_N"/>
</dbReference>
<evidence type="ECO:0000313" key="4">
    <source>
        <dbReference type="Proteomes" id="UP000197024"/>
    </source>
</evidence>
<name>A0A1Z3LXB8_BREDI</name>
<sequence>MRPASLLAGLAATLALAMPAFAQERPLDVKLDQATQVRLRAPAGSVIVANPRIADVTVTDARTLFITGKSYGLTEIIAVDALGRPLFQRQVAVSPGETGSVRVWRGGEAIEVACGARCAPAAARPSTAP</sequence>
<feature type="signal peptide" evidence="1">
    <location>
        <begin position="1"/>
        <end position="22"/>
    </location>
</feature>
<keyword evidence="1" id="KW-0732">Signal</keyword>
<dbReference type="AlphaFoldDB" id="A0A1Z3LXB8"/>
<protein>
    <submittedName>
        <fullName evidence="3">Pilus assembly protein CpaC</fullName>
    </submittedName>
</protein>
<proteinExistence type="predicted"/>
<gene>
    <name evidence="3" type="ORF">CD943_07435</name>
</gene>
<dbReference type="Proteomes" id="UP000197024">
    <property type="component" value="Chromosome"/>
</dbReference>
<dbReference type="RefSeq" id="WP_088410625.1">
    <property type="nucleotide sequence ID" value="NZ_CP021995.1"/>
</dbReference>
<dbReference type="STRING" id="293.GCA_000988015_02450"/>